<proteinExistence type="predicted"/>
<comment type="caution">
    <text evidence="1">The sequence shown here is derived from an EMBL/GenBank/DDBJ whole genome shotgun (WGS) entry which is preliminary data.</text>
</comment>
<reference evidence="1 2" key="1">
    <citation type="submission" date="2022-10" db="EMBL/GenBank/DDBJ databases">
        <title>Draft genome assembly of moderately radiation resistant bacterium Metabacillus halosaccharovorans.</title>
        <authorList>
            <person name="Pal S."/>
            <person name="Gopinathan A."/>
        </authorList>
    </citation>
    <scope>NUCLEOTIDE SEQUENCE [LARGE SCALE GENOMIC DNA]</scope>
    <source>
        <strain evidence="1 2">VITHBRA001</strain>
    </source>
</reference>
<dbReference type="RefSeq" id="WP_169908421.1">
    <property type="nucleotide sequence ID" value="NZ_JAOYEY010000038.1"/>
</dbReference>
<accession>A0ABT3DIS7</accession>
<gene>
    <name evidence="1" type="ORF">OIH86_12280</name>
</gene>
<name>A0ABT3DIS7_9BACI</name>
<evidence type="ECO:0000313" key="1">
    <source>
        <dbReference type="EMBL" id="MCV9886416.1"/>
    </source>
</evidence>
<protein>
    <submittedName>
        <fullName evidence="1">Uncharacterized protein</fullName>
    </submittedName>
</protein>
<evidence type="ECO:0000313" key="2">
    <source>
        <dbReference type="Proteomes" id="UP001526147"/>
    </source>
</evidence>
<organism evidence="1 2">
    <name type="scientific">Metabacillus halosaccharovorans</name>
    <dbReference type="NCBI Taxonomy" id="930124"/>
    <lineage>
        <taxon>Bacteria</taxon>
        <taxon>Bacillati</taxon>
        <taxon>Bacillota</taxon>
        <taxon>Bacilli</taxon>
        <taxon>Bacillales</taxon>
        <taxon>Bacillaceae</taxon>
        <taxon>Metabacillus</taxon>
    </lineage>
</organism>
<dbReference type="Proteomes" id="UP001526147">
    <property type="component" value="Unassembled WGS sequence"/>
</dbReference>
<sequence>MTYQKEKIVHTEARPLSSALVVLYSFSKKLEKFDELIKPYTESLDLKELEK</sequence>
<dbReference type="EMBL" id="JAOYEY010000038">
    <property type="protein sequence ID" value="MCV9886416.1"/>
    <property type="molecule type" value="Genomic_DNA"/>
</dbReference>
<keyword evidence="2" id="KW-1185">Reference proteome</keyword>